<gene>
    <name evidence="5" type="ORF">CBU02nite_28520</name>
</gene>
<dbReference type="Proteomes" id="UP000321089">
    <property type="component" value="Unassembled WGS sequence"/>
</dbReference>
<evidence type="ECO:0000256" key="1">
    <source>
        <dbReference type="ARBA" id="ARBA00023224"/>
    </source>
</evidence>
<reference evidence="5 6" key="1">
    <citation type="submission" date="2019-07" db="EMBL/GenBank/DDBJ databases">
        <title>Whole genome shotgun sequence of Clostridium butyricum NBRC 3858.</title>
        <authorList>
            <person name="Hosoyama A."/>
            <person name="Uohara A."/>
            <person name="Ohji S."/>
            <person name="Ichikawa N."/>
        </authorList>
    </citation>
    <scope>NUCLEOTIDE SEQUENCE [LARGE SCALE GENOMIC DNA]</scope>
    <source>
        <strain evidence="5 6">NBRC 3858</strain>
    </source>
</reference>
<keyword evidence="1 2" id="KW-0807">Transducer</keyword>
<dbReference type="PROSITE" id="PS50111">
    <property type="entry name" value="CHEMOTAXIS_TRANSDUC_2"/>
    <property type="match status" value="1"/>
</dbReference>
<feature type="domain" description="Methyl-accepting transducer" evidence="4">
    <location>
        <begin position="47"/>
        <end position="297"/>
    </location>
</feature>
<dbReference type="RefSeq" id="WP_207714527.1">
    <property type="nucleotide sequence ID" value="NZ_BKBC01000046.1"/>
</dbReference>
<feature type="compositionally biased region" description="Basic and acidic residues" evidence="3">
    <location>
        <begin position="11"/>
        <end position="32"/>
    </location>
</feature>
<dbReference type="EMBL" id="BKBC01000046">
    <property type="protein sequence ID" value="GEQ22346.1"/>
    <property type="molecule type" value="Genomic_DNA"/>
</dbReference>
<name>A0A512TQ58_CLOBU</name>
<dbReference type="SUPFAM" id="SSF58104">
    <property type="entry name" value="Methyl-accepting chemotaxis protein (MCP) signaling domain"/>
    <property type="match status" value="1"/>
</dbReference>
<feature type="region of interest" description="Disordered" evidence="3">
    <location>
        <begin position="1"/>
        <end position="32"/>
    </location>
</feature>
<evidence type="ECO:0000256" key="3">
    <source>
        <dbReference type="SAM" id="MobiDB-lite"/>
    </source>
</evidence>
<dbReference type="SMART" id="SM00283">
    <property type="entry name" value="MA"/>
    <property type="match status" value="1"/>
</dbReference>
<sequence length="321" mass="35856">MKKKIKQSISTDHESKSNSDVKHSLEPKKSNHKKDVLIHTISKTKECVSKLLDSEHTIIESIFKIKNSSEEMNTTAEIISNSTSVINTKIIESSNELTEVMDDLNRNNLHLKDCNKSFDSLKSTIKNTNEGINDFKKSFDILEDNVSMVSSNLSYINEISEQTNLLSLNASIEAARAGEAGRGFAIVADEVRSLAEMTKETSAKIDKQLTNIHQTLTLIKNSVNEITQSMDNTNSSIDTTISNFNILESSNKSITSKITNDINNIISLKNNISEIQDSVDKNEKISNELLLLIDELSLLESTKPLIFNHIQSYLHGVEKII</sequence>
<accession>A0A512TQ58</accession>
<evidence type="ECO:0000313" key="5">
    <source>
        <dbReference type="EMBL" id="GEQ22346.1"/>
    </source>
</evidence>
<proteinExistence type="predicted"/>
<dbReference type="InterPro" id="IPR004089">
    <property type="entry name" value="MCPsignal_dom"/>
</dbReference>
<protein>
    <recommendedName>
        <fullName evidence="4">Methyl-accepting transducer domain-containing protein</fullName>
    </recommendedName>
</protein>
<dbReference type="PANTHER" id="PTHR32089">
    <property type="entry name" value="METHYL-ACCEPTING CHEMOTAXIS PROTEIN MCPB"/>
    <property type="match status" value="1"/>
</dbReference>
<evidence type="ECO:0000256" key="2">
    <source>
        <dbReference type="PROSITE-ProRule" id="PRU00284"/>
    </source>
</evidence>
<dbReference type="Pfam" id="PF00015">
    <property type="entry name" value="MCPsignal"/>
    <property type="match status" value="1"/>
</dbReference>
<comment type="caution">
    <text evidence="5">The sequence shown here is derived from an EMBL/GenBank/DDBJ whole genome shotgun (WGS) entry which is preliminary data.</text>
</comment>
<dbReference type="Gene3D" id="1.10.287.950">
    <property type="entry name" value="Methyl-accepting chemotaxis protein"/>
    <property type="match status" value="1"/>
</dbReference>
<dbReference type="GO" id="GO:0007165">
    <property type="term" value="P:signal transduction"/>
    <property type="evidence" value="ECO:0007669"/>
    <property type="project" value="UniProtKB-KW"/>
</dbReference>
<dbReference type="PANTHER" id="PTHR32089:SF41">
    <property type="entry name" value="METHYL-ACCEPTING CHEMOTAXIS PROTEIN"/>
    <property type="match status" value="1"/>
</dbReference>
<evidence type="ECO:0000313" key="6">
    <source>
        <dbReference type="Proteomes" id="UP000321089"/>
    </source>
</evidence>
<organism evidence="5 6">
    <name type="scientific">Clostridium butyricum</name>
    <dbReference type="NCBI Taxonomy" id="1492"/>
    <lineage>
        <taxon>Bacteria</taxon>
        <taxon>Bacillati</taxon>
        <taxon>Bacillota</taxon>
        <taxon>Clostridia</taxon>
        <taxon>Eubacteriales</taxon>
        <taxon>Clostridiaceae</taxon>
        <taxon>Clostridium</taxon>
    </lineage>
</organism>
<evidence type="ECO:0000259" key="4">
    <source>
        <dbReference type="PROSITE" id="PS50111"/>
    </source>
</evidence>
<dbReference type="GO" id="GO:0016020">
    <property type="term" value="C:membrane"/>
    <property type="evidence" value="ECO:0007669"/>
    <property type="project" value="InterPro"/>
</dbReference>
<dbReference type="AlphaFoldDB" id="A0A512TQ58"/>